<dbReference type="RefSeq" id="WP_057151949.1">
    <property type="nucleotide sequence ID" value="NZ_AYZM01000096.1"/>
</dbReference>
<evidence type="ECO:0000313" key="2">
    <source>
        <dbReference type="EMBL" id="KRN22386.1"/>
    </source>
</evidence>
<dbReference type="InterPro" id="IPR025164">
    <property type="entry name" value="Toastrack_DUF4097"/>
</dbReference>
<keyword evidence="3" id="KW-1185">Reference proteome</keyword>
<gene>
    <name evidence="2" type="ORF">FD14_GL000802</name>
</gene>
<accession>A0A0R2F192</accession>
<dbReference type="AlphaFoldDB" id="A0A0R2F192"/>
<dbReference type="Pfam" id="PF13349">
    <property type="entry name" value="DUF4097"/>
    <property type="match status" value="1"/>
</dbReference>
<comment type="caution">
    <text evidence="2">The sequence shown here is derived from an EMBL/GenBank/DDBJ whole genome shotgun (WGS) entry which is preliminary data.</text>
</comment>
<reference evidence="2 3" key="1">
    <citation type="journal article" date="2015" name="Genome Announc.">
        <title>Expanding the biotechnology potential of lactobacilli through comparative genomics of 213 strains and associated genera.</title>
        <authorList>
            <person name="Sun Z."/>
            <person name="Harris H.M."/>
            <person name="McCann A."/>
            <person name="Guo C."/>
            <person name="Argimon S."/>
            <person name="Zhang W."/>
            <person name="Yang X."/>
            <person name="Jeffery I.B."/>
            <person name="Cooney J.C."/>
            <person name="Kagawa T.F."/>
            <person name="Liu W."/>
            <person name="Song Y."/>
            <person name="Salvetti E."/>
            <person name="Wrobel A."/>
            <person name="Rasinkangas P."/>
            <person name="Parkhill J."/>
            <person name="Rea M.C."/>
            <person name="O'Sullivan O."/>
            <person name="Ritari J."/>
            <person name="Douillard F.P."/>
            <person name="Paul Ross R."/>
            <person name="Yang R."/>
            <person name="Briner A.E."/>
            <person name="Felis G.E."/>
            <person name="de Vos W.M."/>
            <person name="Barrangou R."/>
            <person name="Klaenhammer T.R."/>
            <person name="Caufield P.W."/>
            <person name="Cui Y."/>
            <person name="Zhang H."/>
            <person name="O'Toole P.W."/>
        </authorList>
    </citation>
    <scope>NUCLEOTIDE SEQUENCE [LARGE SCALE GENOMIC DNA]</scope>
    <source>
        <strain evidence="2 3">DSM 23365</strain>
    </source>
</reference>
<evidence type="ECO:0000313" key="3">
    <source>
        <dbReference type="Proteomes" id="UP000051442"/>
    </source>
</evidence>
<proteinExistence type="predicted"/>
<organism evidence="2 3">
    <name type="scientific">Secundilactobacillus similis DSM 23365 = JCM 2765</name>
    <dbReference type="NCBI Taxonomy" id="1423804"/>
    <lineage>
        <taxon>Bacteria</taxon>
        <taxon>Bacillati</taxon>
        <taxon>Bacillota</taxon>
        <taxon>Bacilli</taxon>
        <taxon>Lactobacillales</taxon>
        <taxon>Lactobacillaceae</taxon>
        <taxon>Secundilactobacillus</taxon>
    </lineage>
</organism>
<evidence type="ECO:0000259" key="1">
    <source>
        <dbReference type="Pfam" id="PF13349"/>
    </source>
</evidence>
<dbReference type="OrthoDB" id="2321102at2"/>
<dbReference type="EMBL" id="AYZM01000096">
    <property type="protein sequence ID" value="KRN22386.1"/>
    <property type="molecule type" value="Genomic_DNA"/>
</dbReference>
<sequence>MKKTFIFGVILLVIGGVLFSIGLGNGGLKSVYWDDGFKVDARVSKSVNYQDVSEIDVNGNGMGPVVIQQGDTTETKVRLHASKSSHVSMTNHQGKLTITGSGSSGFIFGSQDFDSNQQPIVEVTVPAKTKLKSITLGSDSNTTVQNVSTKELNVNTSEDLTLSHVGVSGTIYVKDGVYGSINLNDVGAKSLDIDSGDNNILIENSRFDAQNSQLTTRDGDLTLRQNTWRNLTIQSSDANVDFDQQNILKTMQVRAEDGHINGQIEPSKHVGITANASDGHVTLYGKDTGNYGSMNAEKTYQLNADNGNIVISR</sequence>
<protein>
    <recommendedName>
        <fullName evidence="1">DUF4097 domain-containing protein</fullName>
    </recommendedName>
</protein>
<dbReference type="Proteomes" id="UP000051442">
    <property type="component" value="Unassembled WGS sequence"/>
</dbReference>
<dbReference type="STRING" id="1423804.FD14_GL000802"/>
<name>A0A0R2F192_9LACO</name>
<dbReference type="Gene3D" id="2.160.20.120">
    <property type="match status" value="1"/>
</dbReference>
<feature type="domain" description="DUF4097" evidence="1">
    <location>
        <begin position="53"/>
        <end position="311"/>
    </location>
</feature>
<dbReference type="PATRIC" id="fig|1423804.4.peg.861"/>